<evidence type="ECO:0000256" key="1">
    <source>
        <dbReference type="ARBA" id="ARBA00022737"/>
    </source>
</evidence>
<keyword evidence="2 3" id="KW-0802">TPR repeat</keyword>
<dbReference type="InterPro" id="IPR019734">
    <property type="entry name" value="TPR_rpt"/>
</dbReference>
<dbReference type="AlphaFoldDB" id="A0ABD4T0R8"/>
<comment type="caution">
    <text evidence="5">The sequence shown here is derived from an EMBL/GenBank/DDBJ whole genome shotgun (WGS) entry which is preliminary data.</text>
</comment>
<gene>
    <name evidence="5" type="ORF">QQ91_0005955</name>
</gene>
<dbReference type="EMBL" id="JTHE03000038">
    <property type="protein sequence ID" value="MCM1982371.1"/>
    <property type="molecule type" value="Genomic_DNA"/>
</dbReference>
<keyword evidence="4" id="KW-1133">Transmembrane helix</keyword>
<dbReference type="Pfam" id="PF13414">
    <property type="entry name" value="TPR_11"/>
    <property type="match status" value="1"/>
</dbReference>
<dbReference type="SMART" id="SM00028">
    <property type="entry name" value="TPR"/>
    <property type="match status" value="3"/>
</dbReference>
<name>A0ABD4T0R8_9CYAN</name>
<proteinExistence type="predicted"/>
<protein>
    <submittedName>
        <fullName evidence="5">Tetratricopeptide repeat protein</fullName>
    </submittedName>
</protein>
<dbReference type="InterPro" id="IPR050498">
    <property type="entry name" value="Ycf3"/>
</dbReference>
<accession>A0ABD4T0R8</accession>
<feature type="repeat" description="TPR" evidence="3">
    <location>
        <begin position="50"/>
        <end position="83"/>
    </location>
</feature>
<keyword evidence="4" id="KW-0472">Membrane</keyword>
<feature type="transmembrane region" description="Helical" evidence="4">
    <location>
        <begin position="7"/>
        <end position="30"/>
    </location>
</feature>
<dbReference type="PROSITE" id="PS50005">
    <property type="entry name" value="TPR"/>
    <property type="match status" value="2"/>
</dbReference>
<evidence type="ECO:0000256" key="4">
    <source>
        <dbReference type="SAM" id="Phobius"/>
    </source>
</evidence>
<dbReference type="Proteomes" id="UP000031561">
    <property type="component" value="Unassembled WGS sequence"/>
</dbReference>
<sequence>MATSRRFYWVVGTASLLGGLVYLGFATGLVTPAGPTVQTSASSSVREQRALSLHTSGIRKALQGDYQGAIADYSQAIELSPQNPEIYYNRGVAYYSVGNSPSAIADFNQTLQLDPAKAQAYANRGAIFLESGNSQAALADAQTAAQLFEAQGDPRLADQMQDWIQQQGLQAD</sequence>
<keyword evidence="6" id="KW-1185">Reference proteome</keyword>
<dbReference type="PANTHER" id="PTHR44858:SF1">
    <property type="entry name" value="UDP-N-ACETYLGLUCOSAMINE--PEPTIDE N-ACETYLGLUCOSAMINYLTRANSFERASE SPINDLY-RELATED"/>
    <property type="match status" value="1"/>
</dbReference>
<dbReference type="PANTHER" id="PTHR44858">
    <property type="entry name" value="TETRATRICOPEPTIDE REPEAT PROTEIN 6"/>
    <property type="match status" value="1"/>
</dbReference>
<reference evidence="5 6" key="1">
    <citation type="journal article" date="2015" name="Genome Announc.">
        <title>Draft Genome Sequence of Filamentous Marine Cyanobacterium Lyngbya confervoides Strain BDU141951.</title>
        <authorList>
            <person name="Chandrababunaidu M.M."/>
            <person name="Sen D."/>
            <person name="Tripathy S."/>
        </authorList>
    </citation>
    <scope>NUCLEOTIDE SEQUENCE [LARGE SCALE GENOMIC DNA]</scope>
    <source>
        <strain evidence="5 6">BDU141951</strain>
    </source>
</reference>
<dbReference type="SUPFAM" id="SSF48452">
    <property type="entry name" value="TPR-like"/>
    <property type="match status" value="1"/>
</dbReference>
<feature type="repeat" description="TPR" evidence="3">
    <location>
        <begin position="84"/>
        <end position="117"/>
    </location>
</feature>
<dbReference type="PROSITE" id="PS50293">
    <property type="entry name" value="TPR_REGION"/>
    <property type="match status" value="1"/>
</dbReference>
<keyword evidence="1" id="KW-0677">Repeat</keyword>
<keyword evidence="4" id="KW-0812">Transmembrane</keyword>
<organism evidence="5 6">
    <name type="scientific">Lyngbya confervoides BDU141951</name>
    <dbReference type="NCBI Taxonomy" id="1574623"/>
    <lineage>
        <taxon>Bacteria</taxon>
        <taxon>Bacillati</taxon>
        <taxon>Cyanobacteriota</taxon>
        <taxon>Cyanophyceae</taxon>
        <taxon>Oscillatoriophycideae</taxon>
        <taxon>Oscillatoriales</taxon>
        <taxon>Microcoleaceae</taxon>
        <taxon>Lyngbya</taxon>
    </lineage>
</organism>
<dbReference type="Gene3D" id="1.25.40.10">
    <property type="entry name" value="Tetratricopeptide repeat domain"/>
    <property type="match status" value="1"/>
</dbReference>
<dbReference type="InterPro" id="IPR011990">
    <property type="entry name" value="TPR-like_helical_dom_sf"/>
</dbReference>
<evidence type="ECO:0000313" key="5">
    <source>
        <dbReference type="EMBL" id="MCM1982371.1"/>
    </source>
</evidence>
<evidence type="ECO:0000313" key="6">
    <source>
        <dbReference type="Proteomes" id="UP000031561"/>
    </source>
</evidence>
<evidence type="ECO:0000256" key="2">
    <source>
        <dbReference type="ARBA" id="ARBA00022803"/>
    </source>
</evidence>
<evidence type="ECO:0000256" key="3">
    <source>
        <dbReference type="PROSITE-ProRule" id="PRU00339"/>
    </source>
</evidence>
<dbReference type="RefSeq" id="WP_166281073.1">
    <property type="nucleotide sequence ID" value="NZ_JTHE03000038.1"/>
</dbReference>